<dbReference type="OrthoDB" id="3538929at2759"/>
<accession>A0A8H2W4E4</accession>
<reference evidence="1" key="1">
    <citation type="submission" date="2020-10" db="EMBL/GenBank/DDBJ databases">
        <authorList>
            <person name="Kusch S."/>
        </authorList>
    </citation>
    <scope>NUCLEOTIDE SEQUENCE</scope>
    <source>
        <strain evidence="1">SwB9</strain>
    </source>
</reference>
<protein>
    <submittedName>
        <fullName evidence="1">E341c9fa-a9d1-4cdd-aeea-e239d023dbb5</fullName>
    </submittedName>
</protein>
<organism evidence="1 2">
    <name type="scientific">Sclerotinia trifoliorum</name>
    <dbReference type="NCBI Taxonomy" id="28548"/>
    <lineage>
        <taxon>Eukaryota</taxon>
        <taxon>Fungi</taxon>
        <taxon>Dikarya</taxon>
        <taxon>Ascomycota</taxon>
        <taxon>Pezizomycotina</taxon>
        <taxon>Leotiomycetes</taxon>
        <taxon>Helotiales</taxon>
        <taxon>Sclerotiniaceae</taxon>
        <taxon>Sclerotinia</taxon>
    </lineage>
</organism>
<dbReference type="EMBL" id="CAJHIA010000036">
    <property type="protein sequence ID" value="CAD6453967.1"/>
    <property type="molecule type" value="Genomic_DNA"/>
</dbReference>
<dbReference type="AlphaFoldDB" id="A0A8H2W4E4"/>
<sequence>MGNPPLPALAVEVLWYGYEKKLNEFLNIPYSPFIIRLQQLSASIGDNNIYKAPPIPKIFPNPLTGKDLQDAKHRMIAQLIKYQIMEFETVYGNHDKAILPRRLEELDWSNELFSNALIDFYGSRNDQIELNTFRVRAWQAGARWRHAESDFVLET</sequence>
<comment type="caution">
    <text evidence="1">The sequence shown here is derived from an EMBL/GenBank/DDBJ whole genome shotgun (WGS) entry which is preliminary data.</text>
</comment>
<evidence type="ECO:0000313" key="1">
    <source>
        <dbReference type="EMBL" id="CAD6453967.1"/>
    </source>
</evidence>
<evidence type="ECO:0000313" key="2">
    <source>
        <dbReference type="Proteomes" id="UP000624404"/>
    </source>
</evidence>
<proteinExistence type="predicted"/>
<name>A0A8H2W4E4_9HELO</name>
<dbReference type="Proteomes" id="UP000624404">
    <property type="component" value="Unassembled WGS sequence"/>
</dbReference>
<gene>
    <name evidence="1" type="ORF">SCLTRI_LOCUS10048</name>
</gene>
<keyword evidence="2" id="KW-1185">Reference proteome</keyword>